<name>A0ABS8GRU7_9FLAO</name>
<dbReference type="EMBL" id="JAJGMW010000007">
    <property type="protein sequence ID" value="MCC4212425.1"/>
    <property type="molecule type" value="Genomic_DNA"/>
</dbReference>
<dbReference type="Proteomes" id="UP001197770">
    <property type="component" value="Unassembled WGS sequence"/>
</dbReference>
<protein>
    <submittedName>
        <fullName evidence="1">Na(+)-translocating NADH-quinone reductase subunit F</fullName>
    </submittedName>
</protein>
<comment type="caution">
    <text evidence="1">The sequence shown here is derived from an EMBL/GenBank/DDBJ whole genome shotgun (WGS) entry which is preliminary data.</text>
</comment>
<keyword evidence="2" id="KW-1185">Reference proteome</keyword>
<sequence length="150" mass="16925">MKNVRLDQALQKLYTAFHENRLDPECCKSCAVGNILNNTESWKHLTEGHGSLRLSYVGQVNQAFGKKFEGYSPVELIQIEAAFLRGCGYQLPLKRNSFRPEDRQSKEILFEGLCEAITVLCKLEGVKNVMHYQNLFKADKSTAQATAIAI</sequence>
<evidence type="ECO:0000313" key="2">
    <source>
        <dbReference type="Proteomes" id="UP001197770"/>
    </source>
</evidence>
<accession>A0ABS8GRU7</accession>
<organism evidence="1 2">
    <name type="scientific">Leeuwenhoekiella parthenopeia</name>
    <dbReference type="NCBI Taxonomy" id="2890320"/>
    <lineage>
        <taxon>Bacteria</taxon>
        <taxon>Pseudomonadati</taxon>
        <taxon>Bacteroidota</taxon>
        <taxon>Flavobacteriia</taxon>
        <taxon>Flavobacteriales</taxon>
        <taxon>Flavobacteriaceae</taxon>
        <taxon>Leeuwenhoekiella</taxon>
    </lineage>
</organism>
<dbReference type="RefSeq" id="WP_228229517.1">
    <property type="nucleotide sequence ID" value="NZ_JAJGMW010000007.1"/>
</dbReference>
<gene>
    <name evidence="1" type="ORF">LLW17_06820</name>
</gene>
<proteinExistence type="predicted"/>
<reference evidence="1 2" key="1">
    <citation type="submission" date="2021-11" db="EMBL/GenBank/DDBJ databases">
        <title>Seasonal and diel survey of microbial diversity of the Tyrrhenian coast.</title>
        <authorList>
            <person name="Gattoni G."/>
            <person name="Corral P."/>
        </authorList>
    </citation>
    <scope>NUCLEOTIDE SEQUENCE [LARGE SCALE GENOMIC DNA]</scope>
    <source>
        <strain evidence="1 2">Mr9</strain>
    </source>
</reference>
<evidence type="ECO:0000313" key="1">
    <source>
        <dbReference type="EMBL" id="MCC4212425.1"/>
    </source>
</evidence>